<name>A0A097J0I3_SALSE</name>
<dbReference type="InterPro" id="IPR036194">
    <property type="entry name" value="FlhD_sf"/>
</dbReference>
<protein>
    <submittedName>
        <fullName evidence="1 2">ABC-type polar amino acid transport system</fullName>
    </submittedName>
</protein>
<geneLocation type="plasmid" evidence="2">
    <name>pNDM-SAL</name>
</geneLocation>
<dbReference type="EMBL" id="KP742988">
    <property type="protein sequence ID" value="AKG90384.1"/>
    <property type="molecule type" value="Genomic_DNA"/>
</dbReference>
<sequence length="275" mass="30971">MVIEFLLQQIFSTQRPTSWLGQRCYQKPFSHLQMTWSLALAAITPGKTKSEPETMVAESWLSIATFVICEGGGMLELDIIGAWDARAVNLDQEEADRNVYEFDLTLWNLLSTLAKERPDDAASQFSLGMDTVQKLSLATPSQLEALASGVLISFKLETAEQNIITRLSGDYDPVVFINHSVDEFDAAYWLLFNRVASRDPEMAKEVFGVSRELAELVAKATDSQLRHMSGTTVTHFTLRFAPSIIEEILDDSREELTHPVLKKLQQSLQGRGRWR</sequence>
<accession>A0A097J0I3</accession>
<evidence type="ECO:0000313" key="2">
    <source>
        <dbReference type="EMBL" id="AKG90384.1"/>
    </source>
</evidence>
<evidence type="ECO:0000313" key="1">
    <source>
        <dbReference type="EMBL" id="AIT72703.1"/>
    </source>
</evidence>
<proteinExistence type="predicted"/>
<dbReference type="SUPFAM" id="SSF63592">
    <property type="entry name" value="Flagellar transcriptional activator FlhD"/>
    <property type="match status" value="1"/>
</dbReference>
<reference evidence="2" key="1">
    <citation type="journal article" date="2015" name="Front. Microbiol.">
        <title>Attributes of carbapenemase encoding conjugative plasmid pNDM-SAL from an extensively drug-resistant Salmonella enterica Serovar Senftenberg.</title>
        <authorList>
            <person name="Sarkar A."/>
            <person name="Pazhani G.P."/>
            <person name="Chowdhury G."/>
            <person name="Ghosh A."/>
            <person name="Ramamurthy T."/>
        </authorList>
    </citation>
    <scope>NUCLEOTIDE SEQUENCE</scope>
    <source>
        <strain evidence="2">BCH02406</strain>
        <plasmid evidence="2">pNDM-SAL</plasmid>
    </source>
</reference>
<geneLocation type="plasmid" evidence="1">
    <name>pSRC119-A/C</name>
</geneLocation>
<dbReference type="EMBL" id="KM670336">
    <property type="protein sequence ID" value="AIT72703.1"/>
    <property type="molecule type" value="Genomic_DNA"/>
</dbReference>
<organism evidence="1">
    <name type="scientific">Salmonella senftenberg</name>
    <dbReference type="NCBI Taxonomy" id="28150"/>
    <lineage>
        <taxon>Bacteria</taxon>
        <taxon>Pseudomonadati</taxon>
        <taxon>Pseudomonadota</taxon>
        <taxon>Gammaproteobacteria</taxon>
        <taxon>Enterobacterales</taxon>
        <taxon>Enterobacteriaceae</taxon>
        <taxon>Salmonella</taxon>
    </lineage>
</organism>
<dbReference type="Gene3D" id="1.10.4000.10">
    <property type="entry name" value="Flagellar transcriptional activator FlhD"/>
    <property type="match status" value="2"/>
</dbReference>
<reference evidence="1" key="2">
    <citation type="journal article" date="2015" name="J. Antimicrob. Chemother.">
        <title>A type 2 A/C2 plasmid carrying the aacC4 apramycin resistance gene and the erm(42) erythromycin resistance gene recovered from two Salmonella enterica serovars.</title>
        <authorList>
            <person name="Harmer C.J."/>
            <person name="Holt K.E."/>
            <person name="Hall R.M."/>
        </authorList>
    </citation>
    <scope>NUCLEOTIDE SEQUENCE</scope>
    <source>
        <strain evidence="1">SRC119</strain>
        <plasmid evidence="1">pSRC119-A/C</plasmid>
    </source>
</reference>
<dbReference type="AlphaFoldDB" id="A0A097J0I3"/>
<keyword evidence="1" id="KW-0614">Plasmid</keyword>